<dbReference type="AlphaFoldDB" id="A0A011VXM3"/>
<dbReference type="InterPro" id="IPR036812">
    <property type="entry name" value="NAD(P)_OxRdtase_dom_sf"/>
</dbReference>
<dbReference type="PIRSF" id="PIRSF000097">
    <property type="entry name" value="AKR"/>
    <property type="match status" value="1"/>
</dbReference>
<dbReference type="InterPro" id="IPR023210">
    <property type="entry name" value="NADP_OxRdtase_dom"/>
</dbReference>
<organism evidence="8 9">
    <name type="scientific">Ruminococcus albus SY3</name>
    <dbReference type="NCBI Taxonomy" id="1341156"/>
    <lineage>
        <taxon>Bacteria</taxon>
        <taxon>Bacillati</taxon>
        <taxon>Bacillota</taxon>
        <taxon>Clostridia</taxon>
        <taxon>Eubacteriales</taxon>
        <taxon>Oscillospiraceae</taxon>
        <taxon>Ruminococcus</taxon>
    </lineage>
</organism>
<proteinExistence type="inferred from homology"/>
<feature type="domain" description="NADP-dependent oxidoreductase" evidence="7">
    <location>
        <begin position="17"/>
        <end position="267"/>
    </location>
</feature>
<dbReference type="OrthoDB" id="9804790at2"/>
<dbReference type="GO" id="GO:0016616">
    <property type="term" value="F:oxidoreductase activity, acting on the CH-OH group of donors, NAD or NADP as acceptor"/>
    <property type="evidence" value="ECO:0007669"/>
    <property type="project" value="UniProtKB-ARBA"/>
</dbReference>
<gene>
    <name evidence="8" type="ORF">RASY3_09930</name>
</gene>
<dbReference type="EMBL" id="JEOB01000002">
    <property type="protein sequence ID" value="EXM39986.1"/>
    <property type="molecule type" value="Genomic_DNA"/>
</dbReference>
<comment type="caution">
    <text evidence="8">The sequence shown here is derived from an EMBL/GenBank/DDBJ whole genome shotgun (WGS) entry which is preliminary data.</text>
</comment>
<evidence type="ECO:0000313" key="9">
    <source>
        <dbReference type="Proteomes" id="UP000021369"/>
    </source>
</evidence>
<dbReference type="PRINTS" id="PR00069">
    <property type="entry name" value="ALDKETRDTASE"/>
</dbReference>
<reference evidence="8 9" key="1">
    <citation type="submission" date="2013-06" db="EMBL/GenBank/DDBJ databases">
        <title>Rumen cellulosomics: divergent fiber-degrading strategies revealed by comparative genome-wide analysis of six Ruminococcal strains.</title>
        <authorList>
            <person name="Dassa B."/>
            <person name="Borovok I."/>
            <person name="Lamed R."/>
            <person name="Flint H."/>
            <person name="Yeoman C.J."/>
            <person name="White B."/>
            <person name="Bayer E.A."/>
        </authorList>
    </citation>
    <scope>NUCLEOTIDE SEQUENCE [LARGE SCALE GENOMIC DNA]</scope>
    <source>
        <strain evidence="8 9">SY3</strain>
    </source>
</reference>
<dbReference type="Gene3D" id="3.20.20.100">
    <property type="entry name" value="NADP-dependent oxidoreductase domain"/>
    <property type="match status" value="1"/>
</dbReference>
<evidence type="ECO:0000256" key="3">
    <source>
        <dbReference type="ARBA" id="ARBA00023002"/>
    </source>
</evidence>
<dbReference type="RefSeq" id="WP_037287464.1">
    <property type="nucleotide sequence ID" value="NZ_JEOB01000002.1"/>
</dbReference>
<dbReference type="SUPFAM" id="SSF51430">
    <property type="entry name" value="NAD(P)-linked oxidoreductase"/>
    <property type="match status" value="1"/>
</dbReference>
<evidence type="ECO:0000256" key="6">
    <source>
        <dbReference type="PIRSR" id="PIRSR000097-3"/>
    </source>
</evidence>
<name>A0A011VXM3_RUMAL</name>
<dbReference type="PANTHER" id="PTHR43827:SF3">
    <property type="entry name" value="NADP-DEPENDENT OXIDOREDUCTASE DOMAIN-CONTAINING PROTEIN"/>
    <property type="match status" value="1"/>
</dbReference>
<evidence type="ECO:0000256" key="4">
    <source>
        <dbReference type="PIRSR" id="PIRSR000097-1"/>
    </source>
</evidence>
<dbReference type="CDD" id="cd19071">
    <property type="entry name" value="AKR_AKR1-5-like"/>
    <property type="match status" value="1"/>
</dbReference>
<dbReference type="PANTHER" id="PTHR43827">
    <property type="entry name" value="2,5-DIKETO-D-GLUCONIC ACID REDUCTASE"/>
    <property type="match status" value="1"/>
</dbReference>
<dbReference type="Pfam" id="PF00248">
    <property type="entry name" value="Aldo_ket_red"/>
    <property type="match status" value="1"/>
</dbReference>
<dbReference type="PATRIC" id="fig|1341156.4.peg.1286"/>
<dbReference type="InterPro" id="IPR020471">
    <property type="entry name" value="AKR"/>
</dbReference>
<evidence type="ECO:0000256" key="2">
    <source>
        <dbReference type="ARBA" id="ARBA00022857"/>
    </source>
</evidence>
<comment type="similarity">
    <text evidence="1">Belongs to the aldo/keto reductase family.</text>
</comment>
<keyword evidence="9" id="KW-1185">Reference proteome</keyword>
<evidence type="ECO:0000313" key="8">
    <source>
        <dbReference type="EMBL" id="EXM39986.1"/>
    </source>
</evidence>
<evidence type="ECO:0000259" key="7">
    <source>
        <dbReference type="Pfam" id="PF00248"/>
    </source>
</evidence>
<accession>A0A011VXM3</accession>
<sequence>MIYRETYTLSNGNTIPKIALGTWQTSDEDAERVVKYALDIGYLHIDNAIAYGNEVGVGKGMKASGKKRESYFITSKLPAEIKSYDEAVRHINESLERLVTPYIDLMLIHWPRPWCGDPNKTYNEENLAVWKAFEEAYEAGKLKAIGVSNFSVEDLQNLLDNAKIKPMVNQIRVHIGHVPHELIEFCKANDILVESYSPNATGRLSAKKEITDMAAKYGVSVSQLANRFDLQLGTLPLPKSVHEEYIKQNTELDFVISDEDMKALLEIKE</sequence>
<feature type="site" description="Lowers pKa of active site Tyr" evidence="6">
    <location>
        <position position="76"/>
    </location>
</feature>
<dbReference type="Proteomes" id="UP000021369">
    <property type="component" value="Unassembled WGS sequence"/>
</dbReference>
<dbReference type="FunFam" id="3.20.20.100:FF:000002">
    <property type="entry name" value="2,5-diketo-D-gluconic acid reductase A"/>
    <property type="match status" value="1"/>
</dbReference>
<feature type="active site" description="Proton donor" evidence="4">
    <location>
        <position position="51"/>
    </location>
</feature>
<protein>
    <submittedName>
        <fullName evidence="8">2,5-diketo-D-gluconic acid reductase</fullName>
    </submittedName>
</protein>
<evidence type="ECO:0000256" key="5">
    <source>
        <dbReference type="PIRSR" id="PIRSR000097-2"/>
    </source>
</evidence>
<keyword evidence="2" id="KW-0521">NADP</keyword>
<feature type="binding site" evidence="5">
    <location>
        <position position="109"/>
    </location>
    <ligand>
        <name>substrate</name>
    </ligand>
</feature>
<keyword evidence="3" id="KW-0560">Oxidoreductase</keyword>
<evidence type="ECO:0000256" key="1">
    <source>
        <dbReference type="ARBA" id="ARBA00007905"/>
    </source>
</evidence>